<feature type="region of interest" description="Disordered" evidence="2">
    <location>
        <begin position="262"/>
        <end position="297"/>
    </location>
</feature>
<evidence type="ECO:0000313" key="4">
    <source>
        <dbReference type="EMBL" id="MPC10128.1"/>
    </source>
</evidence>
<reference evidence="4 5" key="1">
    <citation type="submission" date="2019-05" db="EMBL/GenBank/DDBJ databases">
        <title>Another draft genome of Portunus trituberculatus and its Hox gene families provides insights of decapod evolution.</title>
        <authorList>
            <person name="Jeong J.-H."/>
            <person name="Song I."/>
            <person name="Kim S."/>
            <person name="Choi T."/>
            <person name="Kim D."/>
            <person name="Ryu S."/>
            <person name="Kim W."/>
        </authorList>
    </citation>
    <scope>NUCLEOTIDE SEQUENCE [LARGE SCALE GENOMIC DNA]</scope>
    <source>
        <tissue evidence="4">Muscle</tissue>
    </source>
</reference>
<dbReference type="AlphaFoldDB" id="A0A5B7CM37"/>
<dbReference type="InterPro" id="IPR001739">
    <property type="entry name" value="Methyl_CpG_DNA-bd"/>
</dbReference>
<dbReference type="InterPro" id="IPR016177">
    <property type="entry name" value="DNA-bd_dom_sf"/>
</dbReference>
<feature type="compositionally biased region" description="Basic and acidic residues" evidence="2">
    <location>
        <begin position="202"/>
        <end position="211"/>
    </location>
</feature>
<feature type="region of interest" description="Disordered" evidence="2">
    <location>
        <begin position="181"/>
        <end position="211"/>
    </location>
</feature>
<dbReference type="SUPFAM" id="SSF54171">
    <property type="entry name" value="DNA-binding domain"/>
    <property type="match status" value="1"/>
</dbReference>
<proteinExistence type="predicted"/>
<accession>A0A5B7CM37</accession>
<dbReference type="PANTHER" id="PTHR45915:SF2">
    <property type="entry name" value="TOUTATIS, ISOFORM E"/>
    <property type="match status" value="1"/>
</dbReference>
<gene>
    <name evidence="4" type="primary">BAZ2B_0</name>
    <name evidence="4" type="ORF">E2C01_002756</name>
</gene>
<dbReference type="GO" id="GO:0000785">
    <property type="term" value="C:chromatin"/>
    <property type="evidence" value="ECO:0007669"/>
    <property type="project" value="TreeGrafter"/>
</dbReference>
<evidence type="ECO:0000256" key="1">
    <source>
        <dbReference type="ARBA" id="ARBA00004123"/>
    </source>
</evidence>
<sequence length="297" mass="34866">MSIQVTLPPVTQSLTPLTLAAPPVKKRKMITDEVSLRVPLMYGWRRETTMRTITQSGVRGEVVYYAPCGKPFRQYPDIMRYLEKNGITEVTRDNFSFSSKIPIGEYVESGSQVRHSENDIREKIKQIREQKGYKPQRKHEDGRDALEIEAEAILRRLEAEEEAEKARKDLMSQLEEQHQLRYDTSTPTTTTTTTFVSMGLQKEQERIRKQDELRREKEELRRQREEENRQRLYEQLRKAQEREQEKQKQKILKEQLVIPCPPCQHQGTQPDTSPHLSPLHHTHKGQHSITLQKNVPC</sequence>
<dbReference type="OrthoDB" id="784962at2759"/>
<keyword evidence="5" id="KW-1185">Reference proteome</keyword>
<dbReference type="Proteomes" id="UP000324222">
    <property type="component" value="Unassembled WGS sequence"/>
</dbReference>
<dbReference type="GO" id="GO:0005634">
    <property type="term" value="C:nucleus"/>
    <property type="evidence" value="ECO:0007669"/>
    <property type="project" value="UniProtKB-SubCell"/>
</dbReference>
<evidence type="ECO:0000256" key="2">
    <source>
        <dbReference type="SAM" id="MobiDB-lite"/>
    </source>
</evidence>
<feature type="compositionally biased region" description="Polar residues" evidence="2">
    <location>
        <begin position="265"/>
        <end position="275"/>
    </location>
</feature>
<name>A0A5B7CM37_PORTR</name>
<dbReference type="EMBL" id="VSRR010000102">
    <property type="protein sequence ID" value="MPC10128.1"/>
    <property type="molecule type" value="Genomic_DNA"/>
</dbReference>
<feature type="compositionally biased region" description="Polar residues" evidence="2">
    <location>
        <begin position="287"/>
        <end position="297"/>
    </location>
</feature>
<comment type="caution">
    <text evidence="4">The sequence shown here is derived from an EMBL/GenBank/DDBJ whole genome shotgun (WGS) entry which is preliminary data.</text>
</comment>
<evidence type="ECO:0000313" key="5">
    <source>
        <dbReference type="Proteomes" id="UP000324222"/>
    </source>
</evidence>
<organism evidence="4 5">
    <name type="scientific">Portunus trituberculatus</name>
    <name type="common">Swimming crab</name>
    <name type="synonym">Neptunus trituberculatus</name>
    <dbReference type="NCBI Taxonomy" id="210409"/>
    <lineage>
        <taxon>Eukaryota</taxon>
        <taxon>Metazoa</taxon>
        <taxon>Ecdysozoa</taxon>
        <taxon>Arthropoda</taxon>
        <taxon>Crustacea</taxon>
        <taxon>Multicrustacea</taxon>
        <taxon>Malacostraca</taxon>
        <taxon>Eumalacostraca</taxon>
        <taxon>Eucarida</taxon>
        <taxon>Decapoda</taxon>
        <taxon>Pleocyemata</taxon>
        <taxon>Brachyura</taxon>
        <taxon>Eubrachyura</taxon>
        <taxon>Portunoidea</taxon>
        <taxon>Portunidae</taxon>
        <taxon>Portuninae</taxon>
        <taxon>Portunus</taxon>
    </lineage>
</organism>
<dbReference type="Gene3D" id="3.30.890.10">
    <property type="entry name" value="Methyl-cpg-binding Protein 2, Chain A"/>
    <property type="match status" value="1"/>
</dbReference>
<comment type="subcellular location">
    <subcellularLocation>
        <location evidence="1">Nucleus</location>
    </subcellularLocation>
</comment>
<feature type="compositionally biased region" description="Low complexity" evidence="2">
    <location>
        <begin position="184"/>
        <end position="194"/>
    </location>
</feature>
<dbReference type="PANTHER" id="PTHR45915">
    <property type="entry name" value="TRANSCRIPTION INTERMEDIARY FACTOR"/>
    <property type="match status" value="1"/>
</dbReference>
<dbReference type="PROSITE" id="PS50982">
    <property type="entry name" value="MBD"/>
    <property type="match status" value="1"/>
</dbReference>
<dbReference type="SMART" id="SM00391">
    <property type="entry name" value="MBD"/>
    <property type="match status" value="1"/>
</dbReference>
<dbReference type="GO" id="GO:0003677">
    <property type="term" value="F:DNA binding"/>
    <property type="evidence" value="ECO:0007669"/>
    <property type="project" value="InterPro"/>
</dbReference>
<protein>
    <submittedName>
        <fullName evidence="4">Bromodomain adjacent to zinc finger domain protein 2B</fullName>
    </submittedName>
</protein>
<feature type="domain" description="MBD" evidence="3">
    <location>
        <begin position="30"/>
        <end position="102"/>
    </location>
</feature>
<evidence type="ECO:0000259" key="3">
    <source>
        <dbReference type="PROSITE" id="PS50982"/>
    </source>
</evidence>
<dbReference type="Pfam" id="PF01429">
    <property type="entry name" value="MBD"/>
    <property type="match status" value="1"/>
</dbReference>